<reference evidence="1 2" key="1">
    <citation type="submission" date="2018-10" db="EMBL/GenBank/DDBJ databases">
        <title>Genomic Encyclopedia of Archaeal and Bacterial Type Strains, Phase II (KMG-II): from individual species to whole genera.</title>
        <authorList>
            <person name="Goeker M."/>
        </authorList>
    </citation>
    <scope>NUCLEOTIDE SEQUENCE [LARGE SCALE GENOMIC DNA]</scope>
    <source>
        <strain evidence="1 2">VM1</strain>
    </source>
</reference>
<keyword evidence="2" id="KW-1185">Reference proteome</keyword>
<dbReference type="EMBL" id="REFO01000003">
    <property type="protein sequence ID" value="RMB00067.1"/>
    <property type="molecule type" value="Genomic_DNA"/>
</dbReference>
<protein>
    <submittedName>
        <fullName evidence="1">Uncharacterized protein</fullName>
    </submittedName>
</protein>
<dbReference type="AlphaFoldDB" id="A0A3M0BUH4"/>
<sequence length="103" mass="11748">MIVIKENGREKEPVNFIYYKAPNGKRALTNTEQIVSYEHVEGNEYILYIRQNGIANILARDLGGEVVSDGIVKLRAEVDPRTEKYLPKDKEGIKIEGEKETIK</sequence>
<evidence type="ECO:0000313" key="1">
    <source>
        <dbReference type="EMBL" id="RMB00067.1"/>
    </source>
</evidence>
<organism evidence="1 2">
    <name type="scientific">Hydrogenothermus marinus</name>
    <dbReference type="NCBI Taxonomy" id="133270"/>
    <lineage>
        <taxon>Bacteria</taxon>
        <taxon>Pseudomonadati</taxon>
        <taxon>Aquificota</taxon>
        <taxon>Aquificia</taxon>
        <taxon>Aquificales</taxon>
        <taxon>Hydrogenothermaceae</taxon>
        <taxon>Hydrogenothermus</taxon>
    </lineage>
</organism>
<name>A0A3M0BUH4_9AQUI</name>
<comment type="caution">
    <text evidence="1">The sequence shown here is derived from an EMBL/GenBank/DDBJ whole genome shotgun (WGS) entry which is preliminary data.</text>
</comment>
<evidence type="ECO:0000313" key="2">
    <source>
        <dbReference type="Proteomes" id="UP000280842"/>
    </source>
</evidence>
<dbReference type="Proteomes" id="UP000280842">
    <property type="component" value="Unassembled WGS sequence"/>
</dbReference>
<accession>A0A3M0BUH4</accession>
<gene>
    <name evidence="1" type="ORF">CLV39_0036</name>
</gene>
<dbReference type="RefSeq" id="WP_121922223.1">
    <property type="nucleotide sequence ID" value="NZ_REFO01000003.1"/>
</dbReference>
<proteinExistence type="predicted"/>